<dbReference type="EC" id="2.7.13.3" evidence="2"/>
<dbReference type="SMART" id="SM00091">
    <property type="entry name" value="PAS"/>
    <property type="match status" value="4"/>
</dbReference>
<dbReference type="NCBIfam" id="TIGR00229">
    <property type="entry name" value="sensory_box"/>
    <property type="match status" value="4"/>
</dbReference>
<keyword evidence="5" id="KW-0418">Kinase</keyword>
<dbReference type="SMART" id="SM00086">
    <property type="entry name" value="PAC"/>
    <property type="match status" value="4"/>
</dbReference>
<dbReference type="InterPro" id="IPR013656">
    <property type="entry name" value="PAS_4"/>
</dbReference>
<keyword evidence="7" id="KW-0472">Membrane</keyword>
<dbReference type="InterPro" id="IPR001610">
    <property type="entry name" value="PAC"/>
</dbReference>
<keyword evidence="4" id="KW-0808">Transferase</keyword>
<evidence type="ECO:0000313" key="11">
    <source>
        <dbReference type="Proteomes" id="UP000593737"/>
    </source>
</evidence>
<dbReference type="InterPro" id="IPR052162">
    <property type="entry name" value="Sensor_kinase/Photoreceptor"/>
</dbReference>
<dbReference type="GO" id="GO:0046983">
    <property type="term" value="F:protein dimerization activity"/>
    <property type="evidence" value="ECO:0007669"/>
    <property type="project" value="InterPro"/>
</dbReference>
<dbReference type="PROSITE" id="PS50113">
    <property type="entry name" value="PAC"/>
    <property type="match status" value="4"/>
</dbReference>
<organism evidence="10 11">
    <name type="scientific">Candidatus Nitrospira kreftii</name>
    <dbReference type="NCBI Taxonomy" id="2652173"/>
    <lineage>
        <taxon>Bacteria</taxon>
        <taxon>Pseudomonadati</taxon>
        <taxon>Nitrospirota</taxon>
        <taxon>Nitrospiria</taxon>
        <taxon>Nitrospirales</taxon>
        <taxon>Nitrospiraceae</taxon>
        <taxon>Nitrospira</taxon>
    </lineage>
</organism>
<proteinExistence type="predicted"/>
<evidence type="ECO:0000256" key="4">
    <source>
        <dbReference type="ARBA" id="ARBA00022679"/>
    </source>
</evidence>
<name>A0A7S8FGG4_9BACT</name>
<dbReference type="SUPFAM" id="SSF55785">
    <property type="entry name" value="PYP-like sensor domain (PAS domain)"/>
    <property type="match status" value="4"/>
</dbReference>
<keyword evidence="7" id="KW-0812">Transmembrane</keyword>
<dbReference type="Pfam" id="PF07730">
    <property type="entry name" value="HisKA_3"/>
    <property type="match status" value="1"/>
</dbReference>
<dbReference type="Proteomes" id="UP000593737">
    <property type="component" value="Chromosome"/>
</dbReference>
<evidence type="ECO:0000259" key="8">
    <source>
        <dbReference type="PROSITE" id="PS50112"/>
    </source>
</evidence>
<keyword evidence="6" id="KW-0175">Coiled coil</keyword>
<dbReference type="InterPro" id="IPR000014">
    <property type="entry name" value="PAS"/>
</dbReference>
<dbReference type="Pfam" id="PF08447">
    <property type="entry name" value="PAS_3"/>
    <property type="match status" value="3"/>
</dbReference>
<dbReference type="SUPFAM" id="SSF55874">
    <property type="entry name" value="ATPase domain of HSP90 chaperone/DNA topoisomerase II/histidine kinase"/>
    <property type="match status" value="1"/>
</dbReference>
<dbReference type="GO" id="GO:0016020">
    <property type="term" value="C:membrane"/>
    <property type="evidence" value="ECO:0007669"/>
    <property type="project" value="InterPro"/>
</dbReference>
<accession>A0A7S8FGG4</accession>
<feature type="domain" description="PAC" evidence="9">
    <location>
        <begin position="193"/>
        <end position="245"/>
    </location>
</feature>
<dbReference type="PANTHER" id="PTHR43304:SF1">
    <property type="entry name" value="PAC DOMAIN-CONTAINING PROTEIN"/>
    <property type="match status" value="1"/>
</dbReference>
<feature type="domain" description="PAC" evidence="9">
    <location>
        <begin position="319"/>
        <end position="371"/>
    </location>
</feature>
<evidence type="ECO:0000256" key="5">
    <source>
        <dbReference type="ARBA" id="ARBA00022777"/>
    </source>
</evidence>
<evidence type="ECO:0000256" key="2">
    <source>
        <dbReference type="ARBA" id="ARBA00012438"/>
    </source>
</evidence>
<protein>
    <recommendedName>
        <fullName evidence="2">histidine kinase</fullName>
        <ecNumber evidence="2">2.7.13.3</ecNumber>
    </recommendedName>
</protein>
<gene>
    <name evidence="10" type="ORF">Nkreftii_003045</name>
</gene>
<dbReference type="Gene3D" id="3.30.450.20">
    <property type="entry name" value="PAS domain"/>
    <property type="match status" value="4"/>
</dbReference>
<dbReference type="FunFam" id="3.30.450.20:FF:000099">
    <property type="entry name" value="Sensory box sensor histidine kinase"/>
    <property type="match status" value="1"/>
</dbReference>
<dbReference type="CDD" id="cd16917">
    <property type="entry name" value="HATPase_UhpB-NarQ-NarX-like"/>
    <property type="match status" value="1"/>
</dbReference>
<dbReference type="Gene3D" id="1.20.5.1930">
    <property type="match status" value="1"/>
</dbReference>
<dbReference type="InterPro" id="IPR036890">
    <property type="entry name" value="HATPase_C_sf"/>
</dbReference>
<dbReference type="CDD" id="cd00130">
    <property type="entry name" value="PAS"/>
    <property type="match status" value="4"/>
</dbReference>
<evidence type="ECO:0000256" key="7">
    <source>
        <dbReference type="SAM" id="Phobius"/>
    </source>
</evidence>
<dbReference type="InterPro" id="IPR035965">
    <property type="entry name" value="PAS-like_dom_sf"/>
</dbReference>
<feature type="transmembrane region" description="Helical" evidence="7">
    <location>
        <begin position="12"/>
        <end position="38"/>
    </location>
</feature>
<dbReference type="SMART" id="SM00387">
    <property type="entry name" value="HATPase_c"/>
    <property type="match status" value="1"/>
</dbReference>
<dbReference type="Pfam" id="PF02518">
    <property type="entry name" value="HATPase_c"/>
    <property type="match status" value="1"/>
</dbReference>
<feature type="transmembrane region" description="Helical" evidence="7">
    <location>
        <begin position="50"/>
        <end position="69"/>
    </location>
</feature>
<dbReference type="Pfam" id="PF08448">
    <property type="entry name" value="PAS_4"/>
    <property type="match status" value="1"/>
</dbReference>
<dbReference type="PANTHER" id="PTHR43304">
    <property type="entry name" value="PHYTOCHROME-LIKE PROTEIN CPH1"/>
    <property type="match status" value="1"/>
</dbReference>
<dbReference type="Gene3D" id="3.30.565.10">
    <property type="entry name" value="Histidine kinase-like ATPase, C-terminal domain"/>
    <property type="match status" value="1"/>
</dbReference>
<evidence type="ECO:0000256" key="6">
    <source>
        <dbReference type="SAM" id="Coils"/>
    </source>
</evidence>
<dbReference type="InterPro" id="IPR000700">
    <property type="entry name" value="PAS-assoc_C"/>
</dbReference>
<evidence type="ECO:0000259" key="9">
    <source>
        <dbReference type="PROSITE" id="PS50113"/>
    </source>
</evidence>
<feature type="coiled-coil region" evidence="6">
    <location>
        <begin position="636"/>
        <end position="663"/>
    </location>
</feature>
<feature type="domain" description="PAC" evidence="9">
    <location>
        <begin position="446"/>
        <end position="498"/>
    </location>
</feature>
<sequence length="892" mass="101287">MTPGQTQTKPMGWIIAAAAIFILDLVTPRAFAVPMLYVLPILFTRYIPGWWSTALLTGGVVLLSWLGIMPYLEEVGLVVVGNRAMISVLLFAVGGLLLKEKHLAQQRIKDQVDLRESEERYALVVAGAGGAIWDWNVLEKRMLFSHRWKALRGLDDDEVSDHETEWSSRIHSDDKERVMAAVRDHFAGRTAVFSEEYRVRHKNGCWIWILDHGIAKRDSAGNVVRMAGSETDITERKQAEQALQESEARFRTMAEAVPSFLFETDAMGWNIWTSEGWCRFTGQAPEDVAGHGWANALHPDDRAGNIDRWMQCIQDGVPFESQQRLRRSDGVYVWVMARALPVRDSHGKVTCWVGSVTNVDDIVRAQEALCESEERLQLFVEHAPSALAMCDRNMRYLLVSHRWMEDYGLRGSPITVIGQSHYDVFPEIPDRWKDVHQRGLAGEVVREAEDRFERADGSVQWLRWEVRPWRLSDGQVGGIVMFTEDITERKESEERLCLLNESLEARVRERTAALAEANERWDWVVRATNDGVWDWDLVHDTAYFSPRWKEMHGFQDSDRTESTKEWLARIHREDRPRVLEALERCHAGKGSQFHEEYRVQKKGGIYVWVLDRGIAVCNGEGRAIRMIGAETDITWRKEAEMLLREREAQLRELSARLLRAQEEERRRISRDLHDDVMQRMGALTLDLYGLGSSTSSSDGELLAQLKACGASAEQLTTDLQRLAHQLHPAVLEYGGLEAAVREHVNEFAARTGVTVEFVARDVPKGLPLEHATCLYRVMQEGLQNVQRHADANTVLVRLLGTGRGLGLCIHDDGHGFEEIDGAARRKGLGLTSMAERVGMLRGTFRVKTKSGDGTELHAWVPLEDVKCETRSVRLVNDDSRQRSGLHPTDPEA</sequence>
<dbReference type="GO" id="GO:0000155">
    <property type="term" value="F:phosphorelay sensor kinase activity"/>
    <property type="evidence" value="ECO:0007669"/>
    <property type="project" value="InterPro"/>
</dbReference>
<evidence type="ECO:0000256" key="3">
    <source>
        <dbReference type="ARBA" id="ARBA00022553"/>
    </source>
</evidence>
<dbReference type="AlphaFoldDB" id="A0A7S8FGG4"/>
<dbReference type="EMBL" id="CP047423">
    <property type="protein sequence ID" value="QPD05271.1"/>
    <property type="molecule type" value="Genomic_DNA"/>
</dbReference>
<dbReference type="PROSITE" id="PS50112">
    <property type="entry name" value="PAS"/>
    <property type="match status" value="1"/>
</dbReference>
<evidence type="ECO:0000313" key="10">
    <source>
        <dbReference type="EMBL" id="QPD05271.1"/>
    </source>
</evidence>
<feature type="transmembrane region" description="Helical" evidence="7">
    <location>
        <begin position="75"/>
        <end position="98"/>
    </location>
</feature>
<dbReference type="InterPro" id="IPR013655">
    <property type="entry name" value="PAS_fold_3"/>
</dbReference>
<comment type="catalytic activity">
    <reaction evidence="1">
        <text>ATP + protein L-histidine = ADP + protein N-phospho-L-histidine.</text>
        <dbReference type="EC" id="2.7.13.3"/>
    </reaction>
</comment>
<evidence type="ECO:0000256" key="1">
    <source>
        <dbReference type="ARBA" id="ARBA00000085"/>
    </source>
</evidence>
<reference evidence="10 11" key="1">
    <citation type="journal article" date="2020" name="ISME J.">
        <title>Enrichment and physiological characterization of a novel comammox Nitrospira indicates ammonium inhibition of complete nitrification.</title>
        <authorList>
            <person name="Sakoula D."/>
            <person name="Koch H."/>
            <person name="Frank J."/>
            <person name="Jetten M.S.M."/>
            <person name="van Kessel M.A.H.J."/>
            <person name="Lucker S."/>
        </authorList>
    </citation>
    <scope>NUCLEOTIDE SEQUENCE [LARGE SCALE GENOMIC DNA]</scope>
    <source>
        <strain evidence="10">Comreactor17</strain>
    </source>
</reference>
<keyword evidence="3" id="KW-0597">Phosphoprotein</keyword>
<dbReference type="InterPro" id="IPR003594">
    <property type="entry name" value="HATPase_dom"/>
</dbReference>
<feature type="domain" description="PAC" evidence="9">
    <location>
        <begin position="593"/>
        <end position="645"/>
    </location>
</feature>
<feature type="domain" description="PAS" evidence="8">
    <location>
        <begin position="246"/>
        <end position="316"/>
    </location>
</feature>
<dbReference type="KEGG" id="nkf:Nkreftii_003045"/>
<keyword evidence="7" id="KW-1133">Transmembrane helix</keyword>
<dbReference type="InterPro" id="IPR011712">
    <property type="entry name" value="Sig_transdc_His_kin_sub3_dim/P"/>
</dbReference>